<name>A0A5R9BSP5_9LACO</name>
<dbReference type="Proteomes" id="UP000305541">
    <property type="component" value="Unassembled WGS sequence"/>
</dbReference>
<dbReference type="RefSeq" id="WP_138474743.1">
    <property type="nucleotide sequence ID" value="NZ_VBTH01000017.1"/>
</dbReference>
<proteinExistence type="predicted"/>
<organism evidence="1 2">
    <name type="scientific">Pediococcus stilesii</name>
    <dbReference type="NCBI Taxonomy" id="331679"/>
    <lineage>
        <taxon>Bacteria</taxon>
        <taxon>Bacillati</taxon>
        <taxon>Bacillota</taxon>
        <taxon>Bacilli</taxon>
        <taxon>Lactobacillales</taxon>
        <taxon>Lactobacillaceae</taxon>
        <taxon>Pediococcus</taxon>
    </lineage>
</organism>
<dbReference type="EMBL" id="VBTH01000017">
    <property type="protein sequence ID" value="TLQ03637.1"/>
    <property type="molecule type" value="Genomic_DNA"/>
</dbReference>
<sequence>MVEDYMWNHNWVDQLLLSTLPLLELSRSIIFKVKINGVDIDRTQHIIFSGINKRGDEIQYKCMIEEMEQDILQDESKGIMQYIRPMAETFSQRSYIISNRHWFDRT</sequence>
<dbReference type="AlphaFoldDB" id="A0A5R9BSP5"/>
<gene>
    <name evidence="1" type="ORF">FEZ51_08510</name>
</gene>
<evidence type="ECO:0000313" key="1">
    <source>
        <dbReference type="EMBL" id="TLQ03637.1"/>
    </source>
</evidence>
<protein>
    <submittedName>
        <fullName evidence="1">Uncharacterized protein</fullName>
    </submittedName>
</protein>
<reference evidence="1 2" key="1">
    <citation type="submission" date="2019-05" db="EMBL/GenBank/DDBJ databases">
        <title>The metagenome of a microbial culture collection derived from dairy environment covers the genomic content of the human microbiome.</title>
        <authorList>
            <person name="Roder T."/>
            <person name="Wuthrich D."/>
            <person name="Sattari Z."/>
            <person name="Von Ah U."/>
            <person name="Bar C."/>
            <person name="Ronchi F."/>
            <person name="Macpherson A.J."/>
            <person name="Ganal-Vonarburg S.C."/>
            <person name="Bruggmann R."/>
            <person name="Vergeres G."/>
        </authorList>
    </citation>
    <scope>NUCLEOTIDE SEQUENCE [LARGE SCALE GENOMIC DNA]</scope>
    <source>
        <strain evidence="1 2">FAM 18815</strain>
    </source>
</reference>
<evidence type="ECO:0000313" key="2">
    <source>
        <dbReference type="Proteomes" id="UP000305541"/>
    </source>
</evidence>
<accession>A0A5R9BSP5</accession>
<comment type="caution">
    <text evidence="1">The sequence shown here is derived from an EMBL/GenBank/DDBJ whole genome shotgun (WGS) entry which is preliminary data.</text>
</comment>